<protein>
    <recommendedName>
        <fullName evidence="1">tRNA-uridine aminocarboxypropyltransferase</fullName>
        <ecNumber evidence="1">2.5.1.25</ecNumber>
    </recommendedName>
</protein>
<dbReference type="PANTHER" id="PTHR21392:SF0">
    <property type="entry name" value="TRNA-URIDINE AMINOCARBOXYPROPYLTRANSFERASE 2"/>
    <property type="match status" value="1"/>
</dbReference>
<evidence type="ECO:0000259" key="6">
    <source>
        <dbReference type="SMART" id="SM01144"/>
    </source>
</evidence>
<proteinExistence type="inferred from homology"/>
<evidence type="ECO:0000256" key="3">
    <source>
        <dbReference type="ARBA" id="ARBA00022691"/>
    </source>
</evidence>
<dbReference type="AlphaFoldDB" id="A0A4Y9SCF9"/>
<dbReference type="Proteomes" id="UP000298438">
    <property type="component" value="Unassembled WGS sequence"/>
</dbReference>
<dbReference type="RefSeq" id="WP_135207963.1">
    <property type="nucleotide sequence ID" value="NZ_SPVF01000186.1"/>
</dbReference>
<dbReference type="EMBL" id="SPVF01000186">
    <property type="protein sequence ID" value="TFW17361.1"/>
    <property type="molecule type" value="Genomic_DNA"/>
</dbReference>
<evidence type="ECO:0000256" key="4">
    <source>
        <dbReference type="ARBA" id="ARBA00022694"/>
    </source>
</evidence>
<dbReference type="EC" id="2.5.1.25" evidence="1"/>
<comment type="similarity">
    <text evidence="5">Belongs to the TDD superfamily. DTWD2 family.</text>
</comment>
<keyword evidence="3" id="KW-0949">S-adenosyl-L-methionine</keyword>
<accession>A0A4Y9SCF9</accession>
<dbReference type="Pfam" id="PF03942">
    <property type="entry name" value="DTW"/>
    <property type="match status" value="1"/>
</dbReference>
<dbReference type="InterPro" id="IPR005636">
    <property type="entry name" value="DTW"/>
</dbReference>
<dbReference type="SMART" id="SM01144">
    <property type="entry name" value="DTW"/>
    <property type="match status" value="1"/>
</dbReference>
<reference evidence="7 8" key="1">
    <citation type="submission" date="2019-03" db="EMBL/GenBank/DDBJ databases">
        <title>Draft Genome Sequence of Massilia arenosa sp. nov., a Novel Massilia Species Isolated from a Sandy-loam Maize Soil.</title>
        <authorList>
            <person name="Raths R."/>
            <person name="Peta V."/>
            <person name="Bucking H."/>
        </authorList>
    </citation>
    <scope>NUCLEOTIDE SEQUENCE [LARGE SCALE GENOMIC DNA]</scope>
    <source>
        <strain evidence="7 8">MC02</strain>
    </source>
</reference>
<evidence type="ECO:0000313" key="7">
    <source>
        <dbReference type="EMBL" id="TFW17361.1"/>
    </source>
</evidence>
<feature type="domain" description="DTW" evidence="6">
    <location>
        <begin position="9"/>
        <end position="199"/>
    </location>
</feature>
<dbReference type="InterPro" id="IPR039262">
    <property type="entry name" value="DTWD2/TAPT"/>
</dbReference>
<evidence type="ECO:0000313" key="8">
    <source>
        <dbReference type="Proteomes" id="UP000298438"/>
    </source>
</evidence>
<evidence type="ECO:0000256" key="1">
    <source>
        <dbReference type="ARBA" id="ARBA00012386"/>
    </source>
</evidence>
<organism evidence="7 8">
    <name type="scientific">Zemynaea arenosa</name>
    <dbReference type="NCBI Taxonomy" id="2561931"/>
    <lineage>
        <taxon>Bacteria</taxon>
        <taxon>Pseudomonadati</taxon>
        <taxon>Pseudomonadota</taxon>
        <taxon>Betaproteobacteria</taxon>
        <taxon>Burkholderiales</taxon>
        <taxon>Oxalobacteraceae</taxon>
        <taxon>Telluria group</taxon>
        <taxon>Zemynaea</taxon>
    </lineage>
</organism>
<evidence type="ECO:0000256" key="2">
    <source>
        <dbReference type="ARBA" id="ARBA00022679"/>
    </source>
</evidence>
<evidence type="ECO:0000256" key="5">
    <source>
        <dbReference type="ARBA" id="ARBA00034489"/>
    </source>
</evidence>
<sequence length="200" mass="21935">MLIHPDPLRRAECPRCMRPVSTCICELAPVVPTSVDLLILQHPLEVHNPKGTARLLHMSVPGSSLVTGEVFGDAVLEPLLFGDERKSVLLYPAEEGEAAAVSASELQLSDVRLVLLDGTWRKTRKMLAVNPLLAALPRLSLKDTPAAGYGSLRRAHAEHQLSTIEAAAYALAELDPHFDKDPLLGAFERLVDMQSEFFQR</sequence>
<dbReference type="PANTHER" id="PTHR21392">
    <property type="entry name" value="TRNA-URIDINE AMINOCARBOXYPROPYLTRANSFERASE 2"/>
    <property type="match status" value="1"/>
</dbReference>
<comment type="caution">
    <text evidence="7">The sequence shown here is derived from an EMBL/GenBank/DDBJ whole genome shotgun (WGS) entry which is preliminary data.</text>
</comment>
<dbReference type="GO" id="GO:0008033">
    <property type="term" value="P:tRNA processing"/>
    <property type="evidence" value="ECO:0007669"/>
    <property type="project" value="UniProtKB-KW"/>
</dbReference>
<gene>
    <name evidence="7" type="ORF">E4L96_14630</name>
</gene>
<name>A0A4Y9SCF9_9BURK</name>
<dbReference type="OrthoDB" id="268835at2"/>
<keyword evidence="4" id="KW-0819">tRNA processing</keyword>
<keyword evidence="2" id="KW-0808">Transferase</keyword>
<keyword evidence="8" id="KW-1185">Reference proteome</keyword>
<dbReference type="GO" id="GO:0016432">
    <property type="term" value="F:tRNA-uridine aminocarboxypropyltransferase activity"/>
    <property type="evidence" value="ECO:0007669"/>
    <property type="project" value="UniProtKB-EC"/>
</dbReference>